<reference evidence="1 2" key="1">
    <citation type="submission" date="2019-11" db="EMBL/GenBank/DDBJ databases">
        <authorList>
            <person name="Kim E."/>
            <person name="Lee J."/>
            <person name="Jeon K."/>
            <person name="Lee Y."/>
        </authorList>
    </citation>
    <scope>NUCLEOTIDE SEQUENCE [LARGE SCALE GENOMIC DNA]</scope>
    <source>
        <strain evidence="1 2">YJ1</strain>
    </source>
</reference>
<dbReference type="InterPro" id="IPR013381">
    <property type="entry name" value="CRISPR-assoc_prot_Cse1"/>
</dbReference>
<evidence type="ECO:0000313" key="2">
    <source>
        <dbReference type="Proteomes" id="UP000427886"/>
    </source>
</evidence>
<evidence type="ECO:0000313" key="1">
    <source>
        <dbReference type="EMBL" id="QGP75753.1"/>
    </source>
</evidence>
<sequence>MGKFNLIDEPWVPVMTNDKGETQEVSLAEIFQNAQQYKALAGDSPTQDFAVLRVLLAILHTVFSRFDAEGNAYNYFEIDEQLRQITVIDEDDNDIEDYADALHDTWVELWEKKQCPSIVEEYLEQWHEHFYLFDDEYPFFQVTEKMMEPQNINKVKPSSVSGKNINRLISESGNKIALFSPKYEARKKKNKELLTAPEIARWLITFQGYSGLSDKVIFGDEKYKSSKGWLFDIGGTYLEGENLYDTLLLNLVLIDSQEIQLKKIQKPSWEYSDEELIKWYFSERKIDNIAELYTNWSRAIYINPEIDVNKPFEFNIVKLPDIDHQNQFVESMTTWRFNKSGENKNTYTPRKHQINQSMWRSFGLITLPHSDTEEQRRPGVMDWLDKIDKNIEEFEVKIQTVSMQDDGNATSWVPVNEINDSLKINDLVLTDVAQAGWLPRINEVIETTKTVIGYTYRTFMEDIRDIRQLSSNHQFVSRSVEELYYAVDLPFRNWLSSLQPSDSKVEQIFKWHAILKKIVDHQAEKTLENATYRDYVGIETDGEVENIITTYNRFKYYLNKRLEEGD</sequence>
<gene>
    <name evidence="1" type="ORF">GLW17_02305</name>
</gene>
<dbReference type="KEGG" id="tey:GLW17_02305"/>
<protein>
    <submittedName>
        <fullName evidence="1">Type I-E CRISPR-associated protein Cse1/CasA</fullName>
    </submittedName>
</protein>
<dbReference type="Gene3D" id="1.10.132.100">
    <property type="match status" value="1"/>
</dbReference>
<dbReference type="EMBL" id="CP046246">
    <property type="protein sequence ID" value="QGP75753.1"/>
    <property type="molecule type" value="Genomic_DNA"/>
</dbReference>
<organism evidence="1 2">
    <name type="scientific">Tetragenococcus halophilus</name>
    <name type="common">Pediococcus halophilus</name>
    <dbReference type="NCBI Taxonomy" id="51669"/>
    <lineage>
        <taxon>Bacteria</taxon>
        <taxon>Bacillati</taxon>
        <taxon>Bacillota</taxon>
        <taxon>Bacilli</taxon>
        <taxon>Lactobacillales</taxon>
        <taxon>Enterococcaceae</taxon>
        <taxon>Tetragenococcus</taxon>
    </lineage>
</organism>
<accession>A0AB37D155</accession>
<dbReference type="RefSeq" id="WP_155224253.1">
    <property type="nucleotide sequence ID" value="NZ_CP046246.1"/>
</dbReference>
<dbReference type="Proteomes" id="UP000427886">
    <property type="component" value="Chromosome"/>
</dbReference>
<name>A0AB37D155_TETHA</name>
<dbReference type="AlphaFoldDB" id="A0AB37D155"/>
<dbReference type="Pfam" id="PF09481">
    <property type="entry name" value="CRISPR_Cse1"/>
    <property type="match status" value="1"/>
</dbReference>
<proteinExistence type="predicted"/>